<comment type="caution">
    <text evidence="4">The sequence shown here is derived from an EMBL/GenBank/DDBJ whole genome shotgun (WGS) entry which is preliminary data.</text>
</comment>
<dbReference type="SUPFAM" id="SSF52151">
    <property type="entry name" value="FabD/lysophospholipase-like"/>
    <property type="match status" value="1"/>
</dbReference>
<dbReference type="PANTHER" id="PTHR46394:SF1">
    <property type="entry name" value="PNPLA DOMAIN-CONTAINING PROTEIN"/>
    <property type="match status" value="1"/>
</dbReference>
<dbReference type="Pfam" id="PF01734">
    <property type="entry name" value="Patatin"/>
    <property type="match status" value="2"/>
</dbReference>
<organism evidence="4 5">
    <name type="scientific">Pseudomonas floridensis</name>
    <dbReference type="NCBI Taxonomy" id="1958950"/>
    <lineage>
        <taxon>Bacteria</taxon>
        <taxon>Pseudomonadati</taxon>
        <taxon>Pseudomonadota</taxon>
        <taxon>Gammaproteobacteria</taxon>
        <taxon>Pseudomonadales</taxon>
        <taxon>Pseudomonadaceae</taxon>
        <taxon>Pseudomonas</taxon>
    </lineage>
</organism>
<dbReference type="RefSeq" id="WP_083184982.1">
    <property type="nucleotide sequence ID" value="NZ_CBCRZR010000022.1"/>
</dbReference>
<proteinExistence type="predicted"/>
<dbReference type="InterPro" id="IPR002641">
    <property type="entry name" value="PNPLA_dom"/>
</dbReference>
<keyword evidence="5" id="KW-1185">Reference proteome</keyword>
<keyword evidence="1 2" id="KW-0443">Lipid metabolism</keyword>
<feature type="active site" description="Nucleophile" evidence="2">
    <location>
        <position position="42"/>
    </location>
</feature>
<feature type="active site" description="Proton acceptor" evidence="2">
    <location>
        <position position="272"/>
    </location>
</feature>
<dbReference type="PANTHER" id="PTHR46394">
    <property type="entry name" value="ANNEXIN"/>
    <property type="match status" value="1"/>
</dbReference>
<evidence type="ECO:0000313" key="4">
    <source>
        <dbReference type="EMBL" id="ORC57312.1"/>
    </source>
</evidence>
<evidence type="ECO:0000256" key="1">
    <source>
        <dbReference type="ARBA" id="ARBA00023098"/>
    </source>
</evidence>
<evidence type="ECO:0000313" key="5">
    <source>
        <dbReference type="Proteomes" id="UP000192815"/>
    </source>
</evidence>
<dbReference type="InterPro" id="IPR016035">
    <property type="entry name" value="Acyl_Trfase/lysoPLipase"/>
</dbReference>
<dbReference type="AlphaFoldDB" id="A0A1X0N1G1"/>
<dbReference type="InterPro" id="IPR052580">
    <property type="entry name" value="Lipid_Hydrolase"/>
</dbReference>
<evidence type="ECO:0000256" key="2">
    <source>
        <dbReference type="PROSITE-ProRule" id="PRU01161"/>
    </source>
</evidence>
<reference evidence="5" key="1">
    <citation type="submission" date="2017-02" db="EMBL/GenBank/DDBJ databases">
        <title>Pseudomonas floridae sp. nov., a novel pathogenic bacterial species isolated from tomato.</title>
        <authorList>
            <person name="Timilsina S."/>
            <person name="Vallad G.E."/>
            <person name="Jones J.B."/>
        </authorList>
    </citation>
    <scope>NUCLEOTIDE SEQUENCE [LARGE SCALE GENOMIC DNA]</scope>
    <source>
        <strain evidence="5">GEV388</strain>
    </source>
</reference>
<keyword evidence="2" id="KW-0442">Lipid degradation</keyword>
<dbReference type="OrthoDB" id="9807112at2"/>
<dbReference type="Proteomes" id="UP000192815">
    <property type="component" value="Unassembled WGS sequence"/>
</dbReference>
<name>A0A1X0N1G1_9PSED</name>
<dbReference type="GO" id="GO:0016042">
    <property type="term" value="P:lipid catabolic process"/>
    <property type="evidence" value="ECO:0007669"/>
    <property type="project" value="UniProtKB-UniRule"/>
</dbReference>
<accession>A0A1X0N1G1</accession>
<protein>
    <recommendedName>
        <fullName evidence="3">PNPLA domain-containing protein</fullName>
    </recommendedName>
</protein>
<dbReference type="EMBL" id="MUIO01000086">
    <property type="protein sequence ID" value="ORC57312.1"/>
    <property type="molecule type" value="Genomic_DNA"/>
</dbReference>
<sequence>MESKHPVFLAFQGGGAKGVVHAGALLAINDLDLDIKGVAGTSAGSMIAALIAAGYTGEELVDPENKTHLFQTVTPRFGIYRATDIFSKKAWRILTIGRALPARLRGVKDRFLRIFGPYLTRLPEGPWPLFGLLFFLGLLATCPTIAQVVAIISTIGVLAVGAAIRWISQGISTVEAVRRLIDGAIRIKLGVDKHNITFRDLKNHGGLPLKIISTNILGECLELFCFERTPDTPVADAVAASICLPVIFRPWELKFRRGTENLDRYVSGRFFDGGLMSNLPAWPFDEERLIFPGTTTIALGISPEVVSGPLKPKHWLGSIINAIVSGTGEIHTRAVGRIIKIPLRCRLNLLEFDAPINKIYDEVRRSRHQVTHQLRKELTTYPALIDDATQVLHAGVTAQLAVYQGRWFSEPLTDHTIRVAIAAQRSGAMNSLSLVSGAGFSDQHPDNRITLPLSGSAAGIAWAEGAVAAALPWDDDMALHALDRMWEPVKWFMCFRLTPRTGIPIAKVLTPRPKAPFLGKVHGEMAKIRPIVIIIDGTMPFDDCLEHAYEDILECLERIQESAVEYLRQRDLDFILQGSNSWL</sequence>
<gene>
    <name evidence="4" type="ORF">BZK31_20735</name>
</gene>
<dbReference type="PROSITE" id="PS51635">
    <property type="entry name" value="PNPLA"/>
    <property type="match status" value="1"/>
</dbReference>
<dbReference type="STRING" id="1958950.BZK31_20735"/>
<feature type="short sequence motif" description="GXGXXG" evidence="2">
    <location>
        <begin position="13"/>
        <end position="18"/>
    </location>
</feature>
<feature type="short sequence motif" description="GXSXG" evidence="2">
    <location>
        <begin position="40"/>
        <end position="44"/>
    </location>
</feature>
<dbReference type="Gene3D" id="3.40.1090.10">
    <property type="entry name" value="Cytosolic phospholipase A2 catalytic domain"/>
    <property type="match status" value="2"/>
</dbReference>
<keyword evidence="2" id="KW-0378">Hydrolase</keyword>
<feature type="short sequence motif" description="DGA/G" evidence="2">
    <location>
        <begin position="272"/>
        <end position="274"/>
    </location>
</feature>
<feature type="domain" description="PNPLA" evidence="3">
    <location>
        <begin position="9"/>
        <end position="285"/>
    </location>
</feature>
<dbReference type="GO" id="GO:0016787">
    <property type="term" value="F:hydrolase activity"/>
    <property type="evidence" value="ECO:0007669"/>
    <property type="project" value="UniProtKB-UniRule"/>
</dbReference>
<evidence type="ECO:0000259" key="3">
    <source>
        <dbReference type="PROSITE" id="PS51635"/>
    </source>
</evidence>